<dbReference type="AlphaFoldDB" id="A0A1Z4JDK2"/>
<dbReference type="InterPro" id="IPR038375">
    <property type="entry name" value="NDUFAF7_sf"/>
</dbReference>
<dbReference type="PANTHER" id="PTHR12049:SF7">
    <property type="entry name" value="PROTEIN ARGININE METHYLTRANSFERASE NDUFAF7, MITOCHONDRIAL"/>
    <property type="match status" value="1"/>
</dbReference>
<dbReference type="EMBL" id="AP018203">
    <property type="protein sequence ID" value="BAY54842.1"/>
    <property type="molecule type" value="Genomic_DNA"/>
</dbReference>
<dbReference type="GO" id="GO:0035243">
    <property type="term" value="F:protein-arginine omega-N symmetric methyltransferase activity"/>
    <property type="evidence" value="ECO:0007669"/>
    <property type="project" value="TreeGrafter"/>
</dbReference>
<reference evidence="3 4" key="1">
    <citation type="submission" date="2017-06" db="EMBL/GenBank/DDBJ databases">
        <title>Genome sequencing of cyanobaciteial culture collection at National Institute for Environmental Studies (NIES).</title>
        <authorList>
            <person name="Hirose Y."/>
            <person name="Shimura Y."/>
            <person name="Fujisawa T."/>
            <person name="Nakamura Y."/>
            <person name="Kawachi M."/>
        </authorList>
    </citation>
    <scope>NUCLEOTIDE SEQUENCE [LARGE SCALE GENOMIC DNA]</scope>
    <source>
        <strain evidence="3 4">NIES-2135</strain>
    </source>
</reference>
<dbReference type="Gene3D" id="3.40.50.12710">
    <property type="match status" value="1"/>
</dbReference>
<evidence type="ECO:0008006" key="5">
    <source>
        <dbReference type="Google" id="ProtNLM"/>
    </source>
</evidence>
<evidence type="ECO:0000256" key="2">
    <source>
        <dbReference type="ARBA" id="ARBA00022679"/>
    </source>
</evidence>
<dbReference type="InterPro" id="IPR003788">
    <property type="entry name" value="NDUFAF7"/>
</dbReference>
<keyword evidence="4" id="KW-1185">Reference proteome</keyword>
<sequence length="394" mass="44591">MFAQDNQSLDESSPLYNLISQRIRGCSRLTFAEFMDLALYCPQLGYYTRQREKIGAKGDFFTSSHLSFDFGELLAEQLIDMWQVLGQPNPFTVVEMGAGQGLLAVDILRYLERRDLDCFSALSYLILEKSAAHVIEQRQRLGRWIEKGARIDWTTIENIPESSIVGCFFSNELVDAFPVHLVTVQDHQLKEIYVELIDNRFSETIAELSSERLAKYFEFVGVDVSGYAEGYRTEVNLAALDWMDAIAKRLKSGFVLTIDYGYSATRYYNPMRSGGTLQCYYQHSHHNDPYIYVGEQDITAHVNFTALQLQGELSGLQTVGLTQQGLFLMALGLGDRLSQLTLTEPTSSEDLQNRLQRRDALHQLMNPMGLGGFEVLIQSKGLNADIKLKGLTHD</sequence>
<organism evidence="3 4">
    <name type="scientific">Leptolyngbya boryana NIES-2135</name>
    <dbReference type="NCBI Taxonomy" id="1973484"/>
    <lineage>
        <taxon>Bacteria</taxon>
        <taxon>Bacillati</taxon>
        <taxon>Cyanobacteriota</taxon>
        <taxon>Cyanophyceae</taxon>
        <taxon>Leptolyngbyales</taxon>
        <taxon>Leptolyngbyaceae</taxon>
        <taxon>Leptolyngbya group</taxon>
        <taxon>Leptolyngbya</taxon>
    </lineage>
</organism>
<protein>
    <recommendedName>
        <fullName evidence="5">Class I SAM-dependent methyltransferase</fullName>
    </recommendedName>
</protein>
<evidence type="ECO:0000256" key="1">
    <source>
        <dbReference type="ARBA" id="ARBA00022603"/>
    </source>
</evidence>
<proteinExistence type="predicted"/>
<name>A0A1Z4JDK2_LEPBY</name>
<dbReference type="InterPro" id="IPR029063">
    <property type="entry name" value="SAM-dependent_MTases_sf"/>
</dbReference>
<accession>A0A1Z4JDK2</accession>
<gene>
    <name evidence="3" type="ORF">NIES2135_16600</name>
</gene>
<dbReference type="SUPFAM" id="SSF53335">
    <property type="entry name" value="S-adenosyl-L-methionine-dependent methyltransferases"/>
    <property type="match status" value="1"/>
</dbReference>
<dbReference type="PANTHER" id="PTHR12049">
    <property type="entry name" value="PROTEIN ARGININE METHYLTRANSFERASE NDUFAF7, MITOCHONDRIAL"/>
    <property type="match status" value="1"/>
</dbReference>
<dbReference type="GO" id="GO:0032259">
    <property type="term" value="P:methylation"/>
    <property type="evidence" value="ECO:0007669"/>
    <property type="project" value="UniProtKB-KW"/>
</dbReference>
<evidence type="ECO:0000313" key="4">
    <source>
        <dbReference type="Proteomes" id="UP000217895"/>
    </source>
</evidence>
<dbReference type="Proteomes" id="UP000217895">
    <property type="component" value="Chromosome"/>
</dbReference>
<keyword evidence="1" id="KW-0489">Methyltransferase</keyword>
<dbReference type="Pfam" id="PF02636">
    <property type="entry name" value="Methyltransf_28"/>
    <property type="match status" value="1"/>
</dbReference>
<evidence type="ECO:0000313" key="3">
    <source>
        <dbReference type="EMBL" id="BAY54842.1"/>
    </source>
</evidence>
<keyword evidence="2" id="KW-0808">Transferase</keyword>